<name>A0A2A9DX18_9MICO</name>
<dbReference type="AlphaFoldDB" id="A0A2A9DX18"/>
<evidence type="ECO:0000313" key="2">
    <source>
        <dbReference type="EMBL" id="PFG30480.1"/>
    </source>
</evidence>
<dbReference type="Proteomes" id="UP000221369">
    <property type="component" value="Unassembled WGS sequence"/>
</dbReference>
<proteinExistence type="predicted"/>
<sequence>MIENFWLNAVWSITPTLLLFGLFYFVLRSIFRADRNERRVYADIESEERLRRGLPPKPETPSNH</sequence>
<dbReference type="RefSeq" id="WP_098406933.1">
    <property type="nucleotide sequence ID" value="NZ_PDJE01000001.1"/>
</dbReference>
<accession>A0A2A9DX18</accession>
<protein>
    <submittedName>
        <fullName evidence="2">Uncharacterized protein</fullName>
    </submittedName>
</protein>
<keyword evidence="3" id="KW-1185">Reference proteome</keyword>
<evidence type="ECO:0000313" key="3">
    <source>
        <dbReference type="Proteomes" id="UP000221369"/>
    </source>
</evidence>
<dbReference type="EMBL" id="PDJE01000001">
    <property type="protein sequence ID" value="PFG30480.1"/>
    <property type="molecule type" value="Genomic_DNA"/>
</dbReference>
<keyword evidence="1" id="KW-0812">Transmembrane</keyword>
<comment type="caution">
    <text evidence="2">The sequence shown here is derived from an EMBL/GenBank/DDBJ whole genome shotgun (WGS) entry which is preliminary data.</text>
</comment>
<keyword evidence="1" id="KW-1133">Transmembrane helix</keyword>
<organism evidence="2 3">
    <name type="scientific">Paramicrobacterium agarici</name>
    <dbReference type="NCBI Taxonomy" id="630514"/>
    <lineage>
        <taxon>Bacteria</taxon>
        <taxon>Bacillati</taxon>
        <taxon>Actinomycetota</taxon>
        <taxon>Actinomycetes</taxon>
        <taxon>Micrococcales</taxon>
        <taxon>Microbacteriaceae</taxon>
        <taxon>Paramicrobacterium</taxon>
    </lineage>
</organism>
<evidence type="ECO:0000256" key="1">
    <source>
        <dbReference type="SAM" id="Phobius"/>
    </source>
</evidence>
<feature type="transmembrane region" description="Helical" evidence="1">
    <location>
        <begin position="6"/>
        <end position="27"/>
    </location>
</feature>
<reference evidence="2 3" key="1">
    <citation type="submission" date="2017-10" db="EMBL/GenBank/DDBJ databases">
        <title>Sequencing the genomes of 1000 actinobacteria strains.</title>
        <authorList>
            <person name="Klenk H.-P."/>
        </authorList>
    </citation>
    <scope>NUCLEOTIDE SEQUENCE [LARGE SCALE GENOMIC DNA]</scope>
    <source>
        <strain evidence="2 3">DSM 21798</strain>
    </source>
</reference>
<keyword evidence="1" id="KW-0472">Membrane</keyword>
<gene>
    <name evidence="2" type="ORF">ATJ78_1412</name>
</gene>